<evidence type="ECO:0000313" key="1">
    <source>
        <dbReference type="EMBL" id="KAB1154034.1"/>
    </source>
</evidence>
<keyword evidence="2" id="KW-1185">Reference proteome</keyword>
<dbReference type="RefSeq" id="WP_151108519.1">
    <property type="nucleotide sequence ID" value="NZ_WAEM01000011.1"/>
</dbReference>
<organism evidence="1 2">
    <name type="scientific">Flavobacterium luteum</name>
    <dbReference type="NCBI Taxonomy" id="2026654"/>
    <lineage>
        <taxon>Bacteria</taxon>
        <taxon>Pseudomonadati</taxon>
        <taxon>Bacteroidota</taxon>
        <taxon>Flavobacteriia</taxon>
        <taxon>Flavobacteriales</taxon>
        <taxon>Flavobacteriaceae</taxon>
        <taxon>Flavobacterium</taxon>
    </lineage>
</organism>
<dbReference type="AlphaFoldDB" id="A0A7J5A8Y4"/>
<protein>
    <submittedName>
        <fullName evidence="1">Uncharacterized protein</fullName>
    </submittedName>
</protein>
<reference evidence="1 2" key="1">
    <citation type="submission" date="2019-09" db="EMBL/GenBank/DDBJ databases">
        <title>Flavobacterium sp. nov., isolated from glacier ice.</title>
        <authorList>
            <person name="Liu Q."/>
        </authorList>
    </citation>
    <scope>NUCLEOTIDE SEQUENCE [LARGE SCALE GENOMIC DNA]</scope>
    <source>
        <strain evidence="1 2">NBRC 112527</strain>
    </source>
</reference>
<name>A0A7J5A8Y4_9FLAO</name>
<proteinExistence type="predicted"/>
<evidence type="ECO:0000313" key="2">
    <source>
        <dbReference type="Proteomes" id="UP000490922"/>
    </source>
</evidence>
<accession>A0A7J5A8Y4</accession>
<dbReference type="Proteomes" id="UP000490922">
    <property type="component" value="Unassembled WGS sequence"/>
</dbReference>
<sequence length="650" mass="73037">MNTIELGNEKIQQGMSGGFFLREPNSSKKVEMLGKTVTKKGTLYLKLTSSLQANVSATVTEGDGFIEFEGILENLSGKDRELWLGFNLPINTIGWKWGQSLSNSPVITTDKPAYSERNNLVPIPAVWTDKGGIAMAIPPTNPCVFEVGADADGIRIQMAFGLSSSTTKFPSKAPFRFRIYTIDGTWGFRDALAKYYDWYPDYYQIDKKVMTALGHHHDWINMNFAKETFKTDRQIDPELKEYLAYTKTSARIQDIKNANTLKTNEQLINAIENATTIQHYEKKGDSKSPLIIEGRAALLNSIAYTPDGSLGTFKASDGGIDFPHNCDPDLFADKKIPVYANMYLRKATDLRKHGNFIGIHWDRLGGWSNFLNYRKDHFGYIDHPLTFDQEGRPCIHTQFTNYELFDAYRLQLKQGGLFHEAAGMKEYSWKKIPNKPAGQENGRQFFLASVVAGGWQEGSFKPIGLGGFDFERMLVGRKSYRISSGNIPQHKESPTLDVIKNAPAKTTAYGFACPVQVLYFYPPGHPGYDKDYSWYTKPDHKALWDRYEPANLAIRLAGWEPAVTYATSSSPAVQLQRFGKGKTIYLTVWGPESPDSVAITIDAKALGLSQKPTFSEIVSNTPMEISKNEKGWKLTVPMEKNMTRVIKISL</sequence>
<comment type="caution">
    <text evidence="1">The sequence shown here is derived from an EMBL/GenBank/DDBJ whole genome shotgun (WGS) entry which is preliminary data.</text>
</comment>
<dbReference type="OrthoDB" id="8353433at2"/>
<gene>
    <name evidence="1" type="ORF">F6464_13680</name>
</gene>
<dbReference type="EMBL" id="WAEM01000011">
    <property type="protein sequence ID" value="KAB1154034.1"/>
    <property type="molecule type" value="Genomic_DNA"/>
</dbReference>